<evidence type="ECO:0000313" key="2">
    <source>
        <dbReference type="Proteomes" id="UP000290567"/>
    </source>
</evidence>
<dbReference type="Pfam" id="PF07997">
    <property type="entry name" value="DUF1694"/>
    <property type="match status" value="1"/>
</dbReference>
<keyword evidence="2" id="KW-1185">Reference proteome</keyword>
<dbReference type="InterPro" id="IPR029064">
    <property type="entry name" value="Ribosomal_eL30-like_sf"/>
</dbReference>
<reference evidence="2" key="1">
    <citation type="submission" date="2019-02" db="EMBL/GenBank/DDBJ databases">
        <title>Draft genome sequence of Enterococcus sp. Gos25-1.</title>
        <authorList>
            <person name="Tanaka N."/>
            <person name="Shiwa Y."/>
            <person name="Fujita N."/>
        </authorList>
    </citation>
    <scope>NUCLEOTIDE SEQUENCE [LARGE SCALE GENOMIC DNA]</scope>
    <source>
        <strain evidence="2">Gos25-1</strain>
    </source>
</reference>
<dbReference type="AlphaFoldDB" id="A0A4P5PEB6"/>
<comment type="caution">
    <text evidence="1">The sequence shown here is derived from an EMBL/GenBank/DDBJ whole genome shotgun (WGS) entry which is preliminary data.</text>
</comment>
<evidence type="ECO:0000313" key="1">
    <source>
        <dbReference type="EMBL" id="GCF94651.1"/>
    </source>
</evidence>
<dbReference type="Proteomes" id="UP000290567">
    <property type="component" value="Unassembled WGS sequence"/>
</dbReference>
<gene>
    <name evidence="1" type="ORF">NRIC_25420</name>
</gene>
<dbReference type="RefSeq" id="WP_175580087.1">
    <property type="nucleotide sequence ID" value="NZ_BJCC01000022.1"/>
</dbReference>
<dbReference type="InterPro" id="IPR012543">
    <property type="entry name" value="DUF1694"/>
</dbReference>
<dbReference type="EMBL" id="BJCC01000022">
    <property type="protein sequence ID" value="GCF94651.1"/>
    <property type="molecule type" value="Genomic_DNA"/>
</dbReference>
<name>A0A4P5PEB6_9ENTE</name>
<accession>A0A4P5PEB6</accession>
<protein>
    <submittedName>
        <fullName evidence="1">Uncharacterized protein</fullName>
    </submittedName>
</protein>
<proteinExistence type="predicted"/>
<organism evidence="1 2">
    <name type="scientific">Enterococcus florum</name>
    <dbReference type="NCBI Taxonomy" id="2480627"/>
    <lineage>
        <taxon>Bacteria</taxon>
        <taxon>Bacillati</taxon>
        <taxon>Bacillota</taxon>
        <taxon>Bacilli</taxon>
        <taxon>Lactobacillales</taxon>
        <taxon>Enterococcaceae</taxon>
        <taxon>Enterococcus</taxon>
    </lineage>
</organism>
<dbReference type="SUPFAM" id="SSF160515">
    <property type="entry name" value="YueI-like"/>
    <property type="match status" value="1"/>
</dbReference>
<sequence>MIKKIQQYILQHQKNANRPVIESDLLLGSNSKKIMHFITFKDFHKNISGSIKKLKTLLSHTKGKLLINGNLQQKYISKLMKLIIRENGDFTIVVNDGYRLSKTSDFEKSSHIAVILEPQTKR</sequence>
<dbReference type="Gene3D" id="3.30.1330.30">
    <property type="match status" value="1"/>
</dbReference>